<dbReference type="OrthoDB" id="9770099at2"/>
<proteinExistence type="inferred from homology"/>
<gene>
    <name evidence="10" type="ORF">SAMN03080599_00839</name>
</gene>
<evidence type="ECO:0000259" key="9">
    <source>
        <dbReference type="Pfam" id="PF12704"/>
    </source>
</evidence>
<dbReference type="InterPro" id="IPR050250">
    <property type="entry name" value="Macrolide_Exporter_MacB"/>
</dbReference>
<name>A0A1G5RW26_9FIRM</name>
<evidence type="ECO:0000256" key="5">
    <source>
        <dbReference type="ARBA" id="ARBA00023136"/>
    </source>
</evidence>
<evidence type="ECO:0000256" key="1">
    <source>
        <dbReference type="ARBA" id="ARBA00004651"/>
    </source>
</evidence>
<evidence type="ECO:0000256" key="7">
    <source>
        <dbReference type="SAM" id="Phobius"/>
    </source>
</evidence>
<dbReference type="PANTHER" id="PTHR30572">
    <property type="entry name" value="MEMBRANE COMPONENT OF TRANSPORTER-RELATED"/>
    <property type="match status" value="1"/>
</dbReference>
<organism evidence="10 11">
    <name type="scientific">Acidaminobacter hydrogenoformans DSM 2784</name>
    <dbReference type="NCBI Taxonomy" id="1120920"/>
    <lineage>
        <taxon>Bacteria</taxon>
        <taxon>Bacillati</taxon>
        <taxon>Bacillota</taxon>
        <taxon>Clostridia</taxon>
        <taxon>Peptostreptococcales</taxon>
        <taxon>Acidaminobacteraceae</taxon>
        <taxon>Acidaminobacter</taxon>
    </lineage>
</organism>
<evidence type="ECO:0000313" key="11">
    <source>
        <dbReference type="Proteomes" id="UP000199208"/>
    </source>
</evidence>
<keyword evidence="2" id="KW-1003">Cell membrane</keyword>
<dbReference type="InterPro" id="IPR025857">
    <property type="entry name" value="MacB_PCD"/>
</dbReference>
<evidence type="ECO:0000259" key="8">
    <source>
        <dbReference type="Pfam" id="PF02687"/>
    </source>
</evidence>
<protein>
    <submittedName>
        <fullName evidence="10">ABC-type transport system, involved in lipoprotein release, permease component</fullName>
    </submittedName>
</protein>
<evidence type="ECO:0000256" key="3">
    <source>
        <dbReference type="ARBA" id="ARBA00022692"/>
    </source>
</evidence>
<feature type="transmembrane region" description="Helical" evidence="7">
    <location>
        <begin position="357"/>
        <end position="385"/>
    </location>
</feature>
<dbReference type="RefSeq" id="WP_092589639.1">
    <property type="nucleotide sequence ID" value="NZ_FMWL01000003.1"/>
</dbReference>
<keyword evidence="5 7" id="KW-0472">Membrane</keyword>
<dbReference type="Pfam" id="PF02687">
    <property type="entry name" value="FtsX"/>
    <property type="match status" value="1"/>
</dbReference>
<reference evidence="10 11" key="1">
    <citation type="submission" date="2016-10" db="EMBL/GenBank/DDBJ databases">
        <authorList>
            <person name="de Groot N.N."/>
        </authorList>
    </citation>
    <scope>NUCLEOTIDE SEQUENCE [LARGE SCALE GENOMIC DNA]</scope>
    <source>
        <strain evidence="10 11">DSM 2784</strain>
    </source>
</reference>
<dbReference type="EMBL" id="FMWL01000003">
    <property type="protein sequence ID" value="SCZ77641.1"/>
    <property type="molecule type" value="Genomic_DNA"/>
</dbReference>
<sequence length="446" mass="47864">MNSADLISMGMKNLLRRKTRTILTVLGVVIGTASIVVMMSLGIGMNRNFEEQLKNMGSLNIIDVSPNWGYVEPGMPAPGPGGPGGGEALKLNDETVALIEGLPGVDAVMPIMYQSMQLNAGRYFTYLNLNGIDMSKADFFDFQLAEGSLPDGSGKYELLFGSGVKDSFYDPKSRVYTGPPQVDLMTVRLLALPDNADITQRPRGVKVQTAGLLAQSNNERDWTVYMDIAQLTKLKEELARMSGNNGGGGGGGGRVRPDPNADKYGQLKVKVNDLNKIQEVQQQIKDMGLQAWSLSDILESMKQTTAGIRAVLGGIGAVSLFVAALGITNTMVMSIYERTREIGVMKVLGAELPVIKRLFLFEAGMIGFFGGLLGLVLSYSISWLVNSVGVSLFNIGWGETTGGISFIPLWLSGAALIFATVVGIAAGFYPALRAMKLSALEAIRNE</sequence>
<dbReference type="Proteomes" id="UP000199208">
    <property type="component" value="Unassembled WGS sequence"/>
</dbReference>
<dbReference type="GO" id="GO:0022857">
    <property type="term" value="F:transmembrane transporter activity"/>
    <property type="evidence" value="ECO:0007669"/>
    <property type="project" value="TreeGrafter"/>
</dbReference>
<evidence type="ECO:0000256" key="2">
    <source>
        <dbReference type="ARBA" id="ARBA00022475"/>
    </source>
</evidence>
<dbReference type="STRING" id="1120920.SAMN03080599_00839"/>
<dbReference type="GO" id="GO:0005886">
    <property type="term" value="C:plasma membrane"/>
    <property type="evidence" value="ECO:0007669"/>
    <property type="project" value="UniProtKB-SubCell"/>
</dbReference>
<feature type="transmembrane region" description="Helical" evidence="7">
    <location>
        <begin position="405"/>
        <end position="429"/>
    </location>
</feature>
<feature type="domain" description="MacB-like periplasmic core" evidence="9">
    <location>
        <begin position="21"/>
        <end position="286"/>
    </location>
</feature>
<feature type="transmembrane region" description="Helical" evidence="7">
    <location>
        <begin position="310"/>
        <end position="336"/>
    </location>
</feature>
<feature type="transmembrane region" description="Helical" evidence="7">
    <location>
        <begin position="21"/>
        <end position="45"/>
    </location>
</feature>
<keyword evidence="4 7" id="KW-1133">Transmembrane helix</keyword>
<comment type="similarity">
    <text evidence="6">Belongs to the ABC-4 integral membrane protein family.</text>
</comment>
<keyword evidence="3 7" id="KW-0812">Transmembrane</keyword>
<dbReference type="AlphaFoldDB" id="A0A1G5RW26"/>
<evidence type="ECO:0000313" key="10">
    <source>
        <dbReference type="EMBL" id="SCZ77641.1"/>
    </source>
</evidence>
<evidence type="ECO:0000256" key="6">
    <source>
        <dbReference type="ARBA" id="ARBA00038076"/>
    </source>
</evidence>
<feature type="domain" description="ABC3 transporter permease C-terminal" evidence="8">
    <location>
        <begin position="315"/>
        <end position="438"/>
    </location>
</feature>
<dbReference type="PANTHER" id="PTHR30572:SF4">
    <property type="entry name" value="ABC TRANSPORTER PERMEASE YTRF"/>
    <property type="match status" value="1"/>
</dbReference>
<keyword evidence="10" id="KW-0449">Lipoprotein</keyword>
<comment type="subcellular location">
    <subcellularLocation>
        <location evidence="1">Cell membrane</location>
        <topology evidence="1">Multi-pass membrane protein</topology>
    </subcellularLocation>
</comment>
<dbReference type="Pfam" id="PF12704">
    <property type="entry name" value="MacB_PCD"/>
    <property type="match status" value="1"/>
</dbReference>
<keyword evidence="11" id="KW-1185">Reference proteome</keyword>
<evidence type="ECO:0000256" key="4">
    <source>
        <dbReference type="ARBA" id="ARBA00022989"/>
    </source>
</evidence>
<accession>A0A1G5RW26</accession>
<dbReference type="InterPro" id="IPR003838">
    <property type="entry name" value="ABC3_permease_C"/>
</dbReference>